<keyword evidence="3" id="KW-0600">Photoreceptor protein</keyword>
<dbReference type="EC" id="2.7.13.3" evidence="2"/>
<dbReference type="FunFam" id="3.30.450.20:FF:000099">
    <property type="entry name" value="Sensory box sensor histidine kinase"/>
    <property type="match status" value="1"/>
</dbReference>
<evidence type="ECO:0000256" key="3">
    <source>
        <dbReference type="ARBA" id="ARBA00022543"/>
    </source>
</evidence>
<evidence type="ECO:0000256" key="16">
    <source>
        <dbReference type="PROSITE-ProRule" id="PRU00169"/>
    </source>
</evidence>
<dbReference type="SUPFAM" id="SSF55785">
    <property type="entry name" value="PYP-like sensor domain (PAS domain)"/>
    <property type="match status" value="2"/>
</dbReference>
<evidence type="ECO:0000256" key="14">
    <source>
        <dbReference type="ARBA" id="ARBA00023026"/>
    </source>
</evidence>
<dbReference type="InterPro" id="IPR013655">
    <property type="entry name" value="PAS_fold_3"/>
</dbReference>
<keyword evidence="11" id="KW-0418">Kinase</keyword>
<keyword evidence="7" id="KW-0288">FMN</keyword>
<dbReference type="InterPro" id="IPR013656">
    <property type="entry name" value="PAS_4"/>
</dbReference>
<evidence type="ECO:0000256" key="13">
    <source>
        <dbReference type="ARBA" id="ARBA00022991"/>
    </source>
</evidence>
<proteinExistence type="predicted"/>
<dbReference type="SMART" id="SM00091">
    <property type="entry name" value="PAS"/>
    <property type="match status" value="2"/>
</dbReference>
<keyword evidence="9" id="KW-0677">Repeat</keyword>
<keyword evidence="12" id="KW-0067">ATP-binding</keyword>
<evidence type="ECO:0000256" key="8">
    <source>
        <dbReference type="ARBA" id="ARBA00022679"/>
    </source>
</evidence>
<evidence type="ECO:0000256" key="7">
    <source>
        <dbReference type="ARBA" id="ARBA00022643"/>
    </source>
</evidence>
<dbReference type="InterPro" id="IPR035965">
    <property type="entry name" value="PAS-like_dom_sf"/>
</dbReference>
<dbReference type="PROSITE" id="PS50110">
    <property type="entry name" value="RESPONSE_REGULATORY"/>
    <property type="match status" value="1"/>
</dbReference>
<dbReference type="CDD" id="cd00130">
    <property type="entry name" value="PAS"/>
    <property type="match status" value="2"/>
</dbReference>
<dbReference type="GO" id="GO:0004673">
    <property type="term" value="F:protein histidine kinase activity"/>
    <property type="evidence" value="ECO:0007669"/>
    <property type="project" value="UniProtKB-EC"/>
</dbReference>
<dbReference type="Pfam" id="PF08447">
    <property type="entry name" value="PAS_3"/>
    <property type="match status" value="1"/>
</dbReference>
<protein>
    <recommendedName>
        <fullName evidence="2">histidine kinase</fullName>
        <ecNumber evidence="2">2.7.13.3</ecNumber>
    </recommendedName>
</protein>
<dbReference type="InterPro" id="IPR000700">
    <property type="entry name" value="PAS-assoc_C"/>
</dbReference>
<evidence type="ECO:0000256" key="11">
    <source>
        <dbReference type="ARBA" id="ARBA00022777"/>
    </source>
</evidence>
<dbReference type="PROSITE" id="PS50113">
    <property type="entry name" value="PAC"/>
    <property type="match status" value="1"/>
</dbReference>
<dbReference type="AlphaFoldDB" id="A0A286H314"/>
<keyword evidence="21" id="KW-1185">Reference proteome</keyword>
<dbReference type="InterPro" id="IPR011102">
    <property type="entry name" value="Sig_transdc_His_kinase_HWE"/>
</dbReference>
<evidence type="ECO:0000256" key="12">
    <source>
        <dbReference type="ARBA" id="ARBA00022840"/>
    </source>
</evidence>
<keyword evidence="14" id="KW-0843">Virulence</keyword>
<dbReference type="SMART" id="SM00448">
    <property type="entry name" value="REC"/>
    <property type="match status" value="1"/>
</dbReference>
<dbReference type="InterPro" id="IPR001610">
    <property type="entry name" value="PAC"/>
</dbReference>
<dbReference type="PROSITE" id="PS50112">
    <property type="entry name" value="PAS"/>
    <property type="match status" value="1"/>
</dbReference>
<sequence length="786" mass="85498">MHSLDETPAWPAADGETAHVLRRRDWSDTPLGPLHDWPASLRLAVDVMLRAAWPVAVFWGPDLRVLYNDAWRRLMGERHPAAFGEPGGTVFADVWQTLGPAYGEVLATGRASEGRDQRLPLTGPETAEDRFFDFSLNPVIADDGRDVCGVMTVAFETTARVRAEQARREAEAAYREMAGVADLSADFRALFEASPTPFLVLSPDLQIVAVNDAYLRTTMTERSAIVGRPMFDVFPDNPGDPAVDGVRTLHASFRRVLDTRQPDALPTLRYDIRRPTADGGGFEPRWWQPLNTPVLAADGSVAAIIHRAADVTREHLAEARLMESEERFRRLADTAPVMIWVTDDSGWCTYLNRRWYEFTGQTIEDGEGFGWLDATHPADHEAAEVAFRDALAAHEGLRLEYRLRRADGTYRWVIDAAVPRFGADGSFLGHIGSVFDIDDRREAEERQALLAREVDHRARNALAVVQAVVRLTPADSPEAYREAIEGRIAALARAHGLLATARWTGGDLRRLAEDELAPYLDAAAERATLDGPAVTLAPDAVQPVAMILHELATNAVKHGALSGPTGRVAVAWHMGEDGDLRLTWEETGGPPVPGAPSRRGFGSGMIQRAARQLRGESAKDWRVGGVVCTVRIAASNLVRSTAAEGPATPAEASQADIEALQGLRILVAEDDALLAAATQRTLEQAGCTVVGPAGSLGEALWLAADAPDLDAAVLDVRLNGQEIWPAADLLVERGVPRLFTTGYVRDPRSRDAPVLQKPVAPERLVTRLAALVAEAQDAAARPTSRP</sequence>
<feature type="modified residue" description="4-aspartylphosphate" evidence="16">
    <location>
        <position position="715"/>
    </location>
</feature>
<evidence type="ECO:0000256" key="6">
    <source>
        <dbReference type="ARBA" id="ARBA00022630"/>
    </source>
</evidence>
<evidence type="ECO:0000259" key="19">
    <source>
        <dbReference type="PROSITE" id="PS50113"/>
    </source>
</evidence>
<evidence type="ECO:0000313" key="21">
    <source>
        <dbReference type="Proteomes" id="UP000219621"/>
    </source>
</evidence>
<dbReference type="SMART" id="SM00911">
    <property type="entry name" value="HWE_HK"/>
    <property type="match status" value="1"/>
</dbReference>
<dbReference type="OrthoDB" id="341208at2"/>
<feature type="domain" description="PAC" evidence="19">
    <location>
        <begin position="397"/>
        <end position="449"/>
    </location>
</feature>
<dbReference type="PANTHER" id="PTHR41523">
    <property type="entry name" value="TWO-COMPONENT SYSTEM SENSOR PROTEIN"/>
    <property type="match status" value="1"/>
</dbReference>
<accession>A0A286H314</accession>
<dbReference type="Proteomes" id="UP000219621">
    <property type="component" value="Unassembled WGS sequence"/>
</dbReference>
<dbReference type="EMBL" id="OCNJ01000021">
    <property type="protein sequence ID" value="SOE01674.1"/>
    <property type="molecule type" value="Genomic_DNA"/>
</dbReference>
<evidence type="ECO:0000259" key="17">
    <source>
        <dbReference type="PROSITE" id="PS50110"/>
    </source>
</evidence>
<dbReference type="InterPro" id="IPR036890">
    <property type="entry name" value="HATPase_C_sf"/>
</dbReference>
<dbReference type="NCBIfam" id="TIGR00229">
    <property type="entry name" value="sensory_box"/>
    <property type="match status" value="1"/>
</dbReference>
<evidence type="ECO:0000256" key="1">
    <source>
        <dbReference type="ARBA" id="ARBA00000085"/>
    </source>
</evidence>
<dbReference type="RefSeq" id="WP_097281742.1">
    <property type="nucleotide sequence ID" value="NZ_OCNJ01000021.1"/>
</dbReference>
<evidence type="ECO:0000256" key="4">
    <source>
        <dbReference type="ARBA" id="ARBA00022553"/>
    </source>
</evidence>
<keyword evidence="6" id="KW-0285">Flavoprotein</keyword>
<dbReference type="GO" id="GO:0009881">
    <property type="term" value="F:photoreceptor activity"/>
    <property type="evidence" value="ECO:0007669"/>
    <property type="project" value="UniProtKB-KW"/>
</dbReference>
<keyword evidence="8" id="KW-0808">Transferase</keyword>
<name>A0A286H314_9PROT</name>
<gene>
    <name evidence="20" type="ORF">SAMN05421508_12123</name>
</gene>
<dbReference type="Pfam" id="PF08448">
    <property type="entry name" value="PAS_4"/>
    <property type="match status" value="2"/>
</dbReference>
<dbReference type="Gene3D" id="3.30.450.20">
    <property type="entry name" value="PAS domain"/>
    <property type="match status" value="3"/>
</dbReference>
<dbReference type="GO" id="GO:0000160">
    <property type="term" value="P:phosphorelay signal transduction system"/>
    <property type="evidence" value="ECO:0007669"/>
    <property type="project" value="InterPro"/>
</dbReference>
<dbReference type="InterPro" id="IPR011006">
    <property type="entry name" value="CheY-like_superfamily"/>
</dbReference>
<keyword evidence="4 16" id="KW-0597">Phosphoprotein</keyword>
<evidence type="ECO:0000256" key="5">
    <source>
        <dbReference type="ARBA" id="ARBA00022606"/>
    </source>
</evidence>
<evidence type="ECO:0000256" key="10">
    <source>
        <dbReference type="ARBA" id="ARBA00022741"/>
    </source>
</evidence>
<feature type="domain" description="PAS" evidence="18">
    <location>
        <begin position="324"/>
        <end position="394"/>
    </location>
</feature>
<dbReference type="Gene3D" id="3.40.50.2300">
    <property type="match status" value="1"/>
</dbReference>
<dbReference type="Gene3D" id="3.30.565.10">
    <property type="entry name" value="Histidine kinase-like ATPase, C-terminal domain"/>
    <property type="match status" value="1"/>
</dbReference>
<dbReference type="SUPFAM" id="SSF52172">
    <property type="entry name" value="CheY-like"/>
    <property type="match status" value="1"/>
</dbReference>
<comment type="catalytic activity">
    <reaction evidence="1">
        <text>ATP + protein L-histidine = ADP + protein N-phospho-L-histidine.</text>
        <dbReference type="EC" id="2.7.13.3"/>
    </reaction>
</comment>
<feature type="domain" description="Response regulatory" evidence="17">
    <location>
        <begin position="664"/>
        <end position="772"/>
    </location>
</feature>
<keyword evidence="5" id="KW-0716">Sensory transduction</keyword>
<evidence type="ECO:0000256" key="2">
    <source>
        <dbReference type="ARBA" id="ARBA00012438"/>
    </source>
</evidence>
<evidence type="ECO:0000256" key="9">
    <source>
        <dbReference type="ARBA" id="ARBA00022737"/>
    </source>
</evidence>
<keyword evidence="10" id="KW-0547">Nucleotide-binding</keyword>
<keyword evidence="15" id="KW-0675">Receptor</keyword>
<dbReference type="PANTHER" id="PTHR41523:SF8">
    <property type="entry name" value="ETHYLENE RESPONSE SENSOR PROTEIN"/>
    <property type="match status" value="1"/>
</dbReference>
<dbReference type="InterPro" id="IPR001789">
    <property type="entry name" value="Sig_transdc_resp-reg_receiver"/>
</dbReference>
<dbReference type="SMART" id="SM00086">
    <property type="entry name" value="PAC"/>
    <property type="match status" value="1"/>
</dbReference>
<dbReference type="InterPro" id="IPR000014">
    <property type="entry name" value="PAS"/>
</dbReference>
<evidence type="ECO:0000256" key="15">
    <source>
        <dbReference type="ARBA" id="ARBA00023170"/>
    </source>
</evidence>
<keyword evidence="13" id="KW-0157">Chromophore</keyword>
<evidence type="ECO:0000313" key="20">
    <source>
        <dbReference type="EMBL" id="SOE01674.1"/>
    </source>
</evidence>
<evidence type="ECO:0000259" key="18">
    <source>
        <dbReference type="PROSITE" id="PS50112"/>
    </source>
</evidence>
<dbReference type="GO" id="GO:0005524">
    <property type="term" value="F:ATP binding"/>
    <property type="evidence" value="ECO:0007669"/>
    <property type="project" value="UniProtKB-KW"/>
</dbReference>
<reference evidence="20 21" key="1">
    <citation type="submission" date="2017-09" db="EMBL/GenBank/DDBJ databases">
        <authorList>
            <person name="Ehlers B."/>
            <person name="Leendertz F.H."/>
        </authorList>
    </citation>
    <scope>NUCLEOTIDE SEQUENCE [LARGE SCALE GENOMIC DNA]</scope>
    <source>
        <strain evidence="20 21">USBA 140</strain>
    </source>
</reference>
<organism evidence="20 21">
    <name type="scientific">Caenispirillum bisanense</name>
    <dbReference type="NCBI Taxonomy" id="414052"/>
    <lineage>
        <taxon>Bacteria</taxon>
        <taxon>Pseudomonadati</taxon>
        <taxon>Pseudomonadota</taxon>
        <taxon>Alphaproteobacteria</taxon>
        <taxon>Rhodospirillales</taxon>
        <taxon>Novispirillaceae</taxon>
        <taxon>Caenispirillum</taxon>
    </lineage>
</organism>
<dbReference type="Pfam" id="PF07536">
    <property type="entry name" value="HWE_HK"/>
    <property type="match status" value="1"/>
</dbReference>